<keyword evidence="1" id="KW-0808">Transferase</keyword>
<dbReference type="InterPro" id="IPR016181">
    <property type="entry name" value="Acyl_CoA_acyltransferase"/>
</dbReference>
<dbReference type="Gene3D" id="3.40.630.30">
    <property type="match status" value="1"/>
</dbReference>
<organism evidence="4 5">
    <name type="scientific">Roseibium limicola</name>
    <dbReference type="NCBI Taxonomy" id="2816037"/>
    <lineage>
        <taxon>Bacteria</taxon>
        <taxon>Pseudomonadati</taxon>
        <taxon>Pseudomonadota</taxon>
        <taxon>Alphaproteobacteria</taxon>
        <taxon>Hyphomicrobiales</taxon>
        <taxon>Stappiaceae</taxon>
        <taxon>Roseibium</taxon>
    </lineage>
</organism>
<evidence type="ECO:0000256" key="2">
    <source>
        <dbReference type="ARBA" id="ARBA00023315"/>
    </source>
</evidence>
<evidence type="ECO:0000256" key="1">
    <source>
        <dbReference type="ARBA" id="ARBA00022679"/>
    </source>
</evidence>
<comment type="caution">
    <text evidence="4">The sequence shown here is derived from an EMBL/GenBank/DDBJ whole genome shotgun (WGS) entry which is preliminary data.</text>
</comment>
<protein>
    <submittedName>
        <fullName evidence="4">GNAT family N-acetyltransferase</fullName>
    </submittedName>
</protein>
<dbReference type="SUPFAM" id="SSF55729">
    <property type="entry name" value="Acyl-CoA N-acyltransferases (Nat)"/>
    <property type="match status" value="1"/>
</dbReference>
<accession>A0A939EST2</accession>
<feature type="domain" description="N-acetyltransferase" evidence="3">
    <location>
        <begin position="8"/>
        <end position="154"/>
    </location>
</feature>
<name>A0A939EST2_9HYPH</name>
<keyword evidence="5" id="KW-1185">Reference proteome</keyword>
<dbReference type="CDD" id="cd04301">
    <property type="entry name" value="NAT_SF"/>
    <property type="match status" value="1"/>
</dbReference>
<dbReference type="EMBL" id="JAFLNF010000009">
    <property type="protein sequence ID" value="MBO0347251.1"/>
    <property type="molecule type" value="Genomic_DNA"/>
</dbReference>
<dbReference type="GO" id="GO:0016747">
    <property type="term" value="F:acyltransferase activity, transferring groups other than amino-acyl groups"/>
    <property type="evidence" value="ECO:0007669"/>
    <property type="project" value="InterPro"/>
</dbReference>
<sequence>MSAPMEIAGLRRATVEDADAMRTLAERAYFEWIGVIGAIPQAIEVSYPEVLERDECWICGGHGRTDASLVLQHKPDHLLLWALAVHPDAAGLGIGTALLNFAETRAQAAGYSEIRLFTNVLMQSNRDWYKRSGFQEIGEEAMGDKRVVMMRKPV</sequence>
<evidence type="ECO:0000259" key="3">
    <source>
        <dbReference type="PROSITE" id="PS51186"/>
    </source>
</evidence>
<dbReference type="InterPro" id="IPR050832">
    <property type="entry name" value="Bact_Acetyltransf"/>
</dbReference>
<evidence type="ECO:0000313" key="5">
    <source>
        <dbReference type="Proteomes" id="UP000664779"/>
    </source>
</evidence>
<dbReference type="InterPro" id="IPR000182">
    <property type="entry name" value="GNAT_dom"/>
</dbReference>
<gene>
    <name evidence="4" type="ORF">J0X15_18625</name>
</gene>
<keyword evidence="2" id="KW-0012">Acyltransferase</keyword>
<dbReference type="PANTHER" id="PTHR43877">
    <property type="entry name" value="AMINOALKYLPHOSPHONATE N-ACETYLTRANSFERASE-RELATED-RELATED"/>
    <property type="match status" value="1"/>
</dbReference>
<reference evidence="4" key="1">
    <citation type="submission" date="2021-03" db="EMBL/GenBank/DDBJ databases">
        <title>Roseibium sp. CAU 1637 isolated from Incheon.</title>
        <authorList>
            <person name="Kim W."/>
        </authorList>
    </citation>
    <scope>NUCLEOTIDE SEQUENCE</scope>
    <source>
        <strain evidence="4">CAU 1637</strain>
    </source>
</reference>
<evidence type="ECO:0000313" key="4">
    <source>
        <dbReference type="EMBL" id="MBO0347251.1"/>
    </source>
</evidence>
<proteinExistence type="predicted"/>
<dbReference type="PROSITE" id="PS51186">
    <property type="entry name" value="GNAT"/>
    <property type="match status" value="1"/>
</dbReference>
<dbReference type="RefSeq" id="WP_206944107.1">
    <property type="nucleotide sequence ID" value="NZ_JAFLNF010000009.1"/>
</dbReference>
<dbReference type="AlphaFoldDB" id="A0A939EST2"/>
<dbReference type="Proteomes" id="UP000664779">
    <property type="component" value="Unassembled WGS sequence"/>
</dbReference>
<dbReference type="Pfam" id="PF13508">
    <property type="entry name" value="Acetyltransf_7"/>
    <property type="match status" value="1"/>
</dbReference>